<dbReference type="SUPFAM" id="SSF88723">
    <property type="entry name" value="PIN domain-like"/>
    <property type="match status" value="1"/>
</dbReference>
<dbReference type="InterPro" id="IPR002716">
    <property type="entry name" value="PIN_dom"/>
</dbReference>
<dbReference type="RefSeq" id="WP_186508318.1">
    <property type="nucleotide sequence ID" value="NZ_JACNEP010000023.1"/>
</dbReference>
<name>A0A8J6J0F6_9ALTE</name>
<feature type="domain" description="PIN" evidence="1">
    <location>
        <begin position="5"/>
        <end position="111"/>
    </location>
</feature>
<evidence type="ECO:0000259" key="1">
    <source>
        <dbReference type="Pfam" id="PF13470"/>
    </source>
</evidence>
<dbReference type="EMBL" id="JACNEP010000023">
    <property type="protein sequence ID" value="MBC3767681.1"/>
    <property type="molecule type" value="Genomic_DNA"/>
</dbReference>
<dbReference type="InterPro" id="IPR029060">
    <property type="entry name" value="PIN-like_dom_sf"/>
</dbReference>
<reference evidence="3" key="1">
    <citation type="journal article" date="2018" name="Int. J. Syst. Evol. Microbiol.">
        <title>Neptunicella marina gen. nov., sp. nov., isolated from surface seawater.</title>
        <authorList>
            <person name="Liu X."/>
            <person name="Lai Q."/>
            <person name="Du Y."/>
            <person name="Zhang X."/>
            <person name="Liu Z."/>
            <person name="Sun F."/>
            <person name="Shao Z."/>
        </authorList>
    </citation>
    <scope>NUCLEOTIDE SEQUENCE</scope>
    <source>
        <strain evidence="3">S27-2</strain>
    </source>
</reference>
<sequence length="188" mass="21425">MRFIAVLDANVLYPAPLRDLLMRLAVADVFAARWSERIHDEWIRNVLKKREDLTLEQLTKTKKLMDSHVRDCLVYGYEQLEQGIELPDEDDRHVLAAAIKSNAQAIVTFNLKDFPEKELDKYGVEAIHPDLFIQHQIDLNPGLVCHVVKLHRAALKNPPKTIADYLSTLESCGLVVTADILRGFAENL</sequence>
<dbReference type="InterPro" id="IPR058652">
    <property type="entry name" value="VapC50_C"/>
</dbReference>
<dbReference type="Pfam" id="PF13470">
    <property type="entry name" value="PIN_3"/>
    <property type="match status" value="1"/>
</dbReference>
<evidence type="ECO:0000313" key="3">
    <source>
        <dbReference type="EMBL" id="MBC3767681.1"/>
    </source>
</evidence>
<feature type="domain" description="VapC50 C-terminal" evidence="2">
    <location>
        <begin position="129"/>
        <end position="182"/>
    </location>
</feature>
<protein>
    <submittedName>
        <fullName evidence="3">PIN domain-containing protein</fullName>
    </submittedName>
</protein>
<evidence type="ECO:0000313" key="4">
    <source>
        <dbReference type="Proteomes" id="UP000601768"/>
    </source>
</evidence>
<accession>A0A8J6J0F6</accession>
<comment type="caution">
    <text evidence="3">The sequence shown here is derived from an EMBL/GenBank/DDBJ whole genome shotgun (WGS) entry which is preliminary data.</text>
</comment>
<evidence type="ECO:0000259" key="2">
    <source>
        <dbReference type="Pfam" id="PF26343"/>
    </source>
</evidence>
<proteinExistence type="predicted"/>
<organism evidence="3 4">
    <name type="scientific">Neptunicella marina</name>
    <dbReference type="NCBI Taxonomy" id="2125989"/>
    <lineage>
        <taxon>Bacteria</taxon>
        <taxon>Pseudomonadati</taxon>
        <taxon>Pseudomonadota</taxon>
        <taxon>Gammaproteobacteria</taxon>
        <taxon>Alteromonadales</taxon>
        <taxon>Alteromonadaceae</taxon>
        <taxon>Neptunicella</taxon>
    </lineage>
</organism>
<dbReference type="Pfam" id="PF26343">
    <property type="entry name" value="VapC50_C"/>
    <property type="match status" value="1"/>
</dbReference>
<keyword evidence="4" id="KW-1185">Reference proteome</keyword>
<dbReference type="Proteomes" id="UP000601768">
    <property type="component" value="Unassembled WGS sequence"/>
</dbReference>
<reference evidence="3" key="2">
    <citation type="submission" date="2020-08" db="EMBL/GenBank/DDBJ databases">
        <authorList>
            <person name="Lai Q."/>
        </authorList>
    </citation>
    <scope>NUCLEOTIDE SEQUENCE</scope>
    <source>
        <strain evidence="3">S27-2</strain>
    </source>
</reference>
<gene>
    <name evidence="3" type="ORF">H8B19_17510</name>
</gene>
<dbReference type="AlphaFoldDB" id="A0A8J6J0F6"/>